<dbReference type="Pfam" id="PF01648">
    <property type="entry name" value="ACPS"/>
    <property type="match status" value="1"/>
</dbReference>
<dbReference type="GO" id="GO:0008897">
    <property type="term" value="F:holo-[acyl-carrier-protein] synthase activity"/>
    <property type="evidence" value="ECO:0007669"/>
    <property type="project" value="InterPro"/>
</dbReference>
<feature type="domain" description="4'-phosphopantetheinyl transferase" evidence="2">
    <location>
        <begin position="131"/>
        <end position="204"/>
    </location>
</feature>
<accession>A0A9E7D531</accession>
<evidence type="ECO:0000259" key="2">
    <source>
        <dbReference type="Pfam" id="PF01648"/>
    </source>
</evidence>
<organism evidence="3 4">
    <name type="scientific">Ancylobacter polymorphus</name>
    <dbReference type="NCBI Taxonomy" id="223390"/>
    <lineage>
        <taxon>Bacteria</taxon>
        <taxon>Pseudomonadati</taxon>
        <taxon>Pseudomonadota</taxon>
        <taxon>Alphaproteobacteria</taxon>
        <taxon>Hyphomicrobiales</taxon>
        <taxon>Xanthobacteraceae</taxon>
        <taxon>Ancylobacter</taxon>
    </lineage>
</organism>
<dbReference type="KEGG" id="apol:K9D25_06535"/>
<evidence type="ECO:0000256" key="1">
    <source>
        <dbReference type="ARBA" id="ARBA00022679"/>
    </source>
</evidence>
<dbReference type="Proteomes" id="UP000831684">
    <property type="component" value="Chromosome"/>
</dbReference>
<sequence>MAAPPAPGSFRRAAPFALEVDGRRFDGAMALVAAPLAELEAAAPDDLAPDEAALLTERLAPARRQSLLAGRRAAKDALGLLAPELNRRDIRVLPGLFGQPVVTMPGRANVQVTLAHAGAAALALAHPEACPMGVDLERFVPAHLGALREQTTAREREAVRVAMPGEEGLQLLLLWSLKEALSKALRTGLTVPFALLEVTHLSPVPGGLTAQFSNFVQYEGLAFAANPFVAAVVRPRLALWREGKGSALPVRLRDWLGALATLG</sequence>
<gene>
    <name evidence="3" type="ORF">K9D25_06535</name>
</gene>
<dbReference type="SUPFAM" id="SSF56214">
    <property type="entry name" value="4'-phosphopantetheinyl transferase"/>
    <property type="match status" value="2"/>
</dbReference>
<proteinExistence type="predicted"/>
<evidence type="ECO:0000313" key="3">
    <source>
        <dbReference type="EMBL" id="UOK72352.1"/>
    </source>
</evidence>
<name>A0A9E7D531_9HYPH</name>
<dbReference type="InterPro" id="IPR008278">
    <property type="entry name" value="4-PPantetheinyl_Trfase_dom"/>
</dbReference>
<protein>
    <submittedName>
        <fullName evidence="3">4'-phosphopantetheinyl transferase superfamily protein</fullName>
    </submittedName>
</protein>
<reference evidence="3" key="1">
    <citation type="submission" date="2021-09" db="EMBL/GenBank/DDBJ databases">
        <title>Network and meta-omics reveal the key degrader and cooperation patterns in an efficient 1,4-dioxane-degrading microbial community.</title>
        <authorList>
            <person name="Dai C."/>
        </authorList>
    </citation>
    <scope>NUCLEOTIDE SEQUENCE</scope>
    <source>
        <strain evidence="3">ZM13</strain>
    </source>
</reference>
<dbReference type="Gene3D" id="3.90.470.20">
    <property type="entry name" value="4'-phosphopantetheinyl transferase domain"/>
    <property type="match status" value="2"/>
</dbReference>
<dbReference type="EMBL" id="CP083239">
    <property type="protein sequence ID" value="UOK72352.1"/>
    <property type="molecule type" value="Genomic_DNA"/>
</dbReference>
<evidence type="ECO:0000313" key="4">
    <source>
        <dbReference type="Proteomes" id="UP000831684"/>
    </source>
</evidence>
<keyword evidence="1 3" id="KW-0808">Transferase</keyword>
<dbReference type="AlphaFoldDB" id="A0A9E7D531"/>
<dbReference type="InterPro" id="IPR037143">
    <property type="entry name" value="4-PPantetheinyl_Trfase_dom_sf"/>
</dbReference>
<dbReference type="GO" id="GO:0000287">
    <property type="term" value="F:magnesium ion binding"/>
    <property type="evidence" value="ECO:0007669"/>
    <property type="project" value="InterPro"/>
</dbReference>
<dbReference type="RefSeq" id="WP_244450051.1">
    <property type="nucleotide sequence ID" value="NZ_CP083239.1"/>
</dbReference>